<organism evidence="1 2">
    <name type="scientific">Panagrolaimus sp. PS1159</name>
    <dbReference type="NCBI Taxonomy" id="55785"/>
    <lineage>
        <taxon>Eukaryota</taxon>
        <taxon>Metazoa</taxon>
        <taxon>Ecdysozoa</taxon>
        <taxon>Nematoda</taxon>
        <taxon>Chromadorea</taxon>
        <taxon>Rhabditida</taxon>
        <taxon>Tylenchina</taxon>
        <taxon>Panagrolaimomorpha</taxon>
        <taxon>Panagrolaimoidea</taxon>
        <taxon>Panagrolaimidae</taxon>
        <taxon>Panagrolaimus</taxon>
    </lineage>
</organism>
<dbReference type="WBParaSite" id="PS1159_v2.g20839.t1">
    <property type="protein sequence ID" value="PS1159_v2.g20839.t1"/>
    <property type="gene ID" value="PS1159_v2.g20839"/>
</dbReference>
<proteinExistence type="predicted"/>
<reference evidence="2" key="1">
    <citation type="submission" date="2022-11" db="UniProtKB">
        <authorList>
            <consortium name="WormBaseParasite"/>
        </authorList>
    </citation>
    <scope>IDENTIFICATION</scope>
</reference>
<name>A0AC35FTX6_9BILA</name>
<sequence length="1078" mass="120316">MITVVASVNVTAVTSNDTLAVSNRTDTAMENIRVRVGHIGAQNAMPKAEAILEICRKELLNDGILNTDFDVEIISQMGCGESFEGVAVGADMYHKQNVKAFIGPYCNAELDAVSKMAAYWNVPIIGYMSSSNVYADKTIYKTQARVSLRTTNAMGLAVYALLKHYSWKDIAIVTNTGPLAFERTGAFEEIFHNRGINIVKKIMFDENVNAASITASGYLNELKNSARVVICLFSSTRQLSKEFMQAVFNQGMNSNEFVFIFPWLQSESQESSPWIGAKGEVLANIKNTFGNAIIVDDVNANGISIDELNIDNLYGYLHLYDSLKLYALAARMALNETNNPKIVFDGRFLWNKMRRLTFPGLATWIGNSTQGTESGVASSSGIASGTVIMDDLAERAGIYAAFFVSPNRDAVLKVVEMTPYAVENCDGIRNKSGCFELNIVDIQTGFWPSLNGALPEDTPKCGFRNEKCDYTLFIIIGALALGVIIAFLIGYVIYRICENRTLDKTTWRIFRDDMRVVNEDEMKSMLSVGSSKTKLSNMSKFNKHHAIIGTNTHASFHMYPQRKMIKFNREDMQTLSSVKAAIHDNLNPFLGMSFNEKDEVILLWKFCSRGTVQDIIYNDDVNLDAKFHAAFIRDITIGLDYLHASPVGYHGSLTSWSCLIDRNWTVKLTDYGVANALEKWQKQGVITTETLKDGEEGSGSSQATSVLYQPPEMIKNRDVNRRRNTDQSWLKQTQARRQAGDIYSFGIVMYEILCRGMPFADTITSEDMIAGVNSGAKAYRPNVQDKNKINPDLISLLQDCWASNPEARPSVRRVRLNTERYLQVKGSLVDQMMRMMEQYANNLEKIVQERTGMLEEANKRADKLLSQLLPAYVANELKLGKPIPPKTFKHASVMFSDIVGFTTICSSASPLEVVTMLNAVYTGFDDIINKHEAYKVETIGDAYMVVSGIPIENGIRHLMTLSDVALGMMSFLEEFRVPHKKNDKIRIRLGLHTGPVAAGVVGLTAPRYCLFGDTVNMASRMESTGIPEKIQVSEPFKINLNQHYPEFTTELRGTVEIKGKGSCTTYFLDKKSQLSNRL</sequence>
<dbReference type="Proteomes" id="UP000887580">
    <property type="component" value="Unplaced"/>
</dbReference>
<accession>A0AC35FTX6</accession>
<evidence type="ECO:0000313" key="2">
    <source>
        <dbReference type="WBParaSite" id="PS1159_v2.g20839.t1"/>
    </source>
</evidence>
<protein>
    <submittedName>
        <fullName evidence="2">Guanylate cyclase</fullName>
    </submittedName>
</protein>
<evidence type="ECO:0000313" key="1">
    <source>
        <dbReference type="Proteomes" id="UP000887580"/>
    </source>
</evidence>